<dbReference type="RefSeq" id="WP_379513631.1">
    <property type="nucleotide sequence ID" value="NZ_JBHSPA010000013.1"/>
</dbReference>
<gene>
    <name evidence="5" type="ORF">ACFPZ3_09585</name>
</gene>
<proteinExistence type="inferred from homology"/>
<dbReference type="Gene3D" id="3.40.190.10">
    <property type="entry name" value="Periplasmic binding protein-like II"/>
    <property type="match status" value="1"/>
</dbReference>
<dbReference type="InterPro" id="IPR006059">
    <property type="entry name" value="SBP"/>
</dbReference>
<evidence type="ECO:0000313" key="5">
    <source>
        <dbReference type="EMBL" id="MFC5824099.1"/>
    </source>
</evidence>
<feature type="signal peptide" evidence="4">
    <location>
        <begin position="1"/>
        <end position="26"/>
    </location>
</feature>
<dbReference type="Pfam" id="PF01547">
    <property type="entry name" value="SBP_bac_1"/>
    <property type="match status" value="1"/>
</dbReference>
<evidence type="ECO:0000256" key="2">
    <source>
        <dbReference type="ARBA" id="ARBA00022448"/>
    </source>
</evidence>
<dbReference type="SUPFAM" id="SSF53850">
    <property type="entry name" value="Periplasmic binding protein-like II"/>
    <property type="match status" value="1"/>
</dbReference>
<keyword evidence="2" id="KW-0813">Transport</keyword>
<dbReference type="Proteomes" id="UP001596058">
    <property type="component" value="Unassembled WGS sequence"/>
</dbReference>
<protein>
    <submittedName>
        <fullName evidence="5">ABC transporter substrate-binding protein</fullName>
    </submittedName>
</protein>
<dbReference type="PANTHER" id="PTHR30061">
    <property type="entry name" value="MALTOSE-BINDING PERIPLASMIC PROTEIN"/>
    <property type="match status" value="1"/>
</dbReference>
<keyword evidence="3 4" id="KW-0732">Signal</keyword>
<evidence type="ECO:0000256" key="1">
    <source>
        <dbReference type="ARBA" id="ARBA00008520"/>
    </source>
</evidence>
<dbReference type="EMBL" id="JBHSPA010000013">
    <property type="protein sequence ID" value="MFC5824099.1"/>
    <property type="molecule type" value="Genomic_DNA"/>
</dbReference>
<reference evidence="6" key="1">
    <citation type="journal article" date="2019" name="Int. J. Syst. Evol. Microbiol.">
        <title>The Global Catalogue of Microorganisms (GCM) 10K type strain sequencing project: providing services to taxonomists for standard genome sequencing and annotation.</title>
        <authorList>
            <consortium name="The Broad Institute Genomics Platform"/>
            <consortium name="The Broad Institute Genome Sequencing Center for Infectious Disease"/>
            <person name="Wu L."/>
            <person name="Ma J."/>
        </authorList>
    </citation>
    <scope>NUCLEOTIDE SEQUENCE [LARGE SCALE GENOMIC DNA]</scope>
    <source>
        <strain evidence="6">CCUG 53903</strain>
    </source>
</reference>
<sequence>MTRTRRALPWVAAALALTTSCSLVGAGGEEASSGSKITITVALVPDPPGASEFYRQQFDQFQAANPAIAVKVVENPSDQQLSAIELMFQQDNAPDVFRAQDNGMDRMLERGWVAPLDSYVTPDFLGRFPEGSMEPATSGLHHDGKLMSLPLVWGDWSALRVFISNKAILRQNGFANPPKTWSELEKMAAAITKKGAGKVFGYAPAAAKAPAVEMLANTAVPYSVTANGIDFRTGRAATASPGLVEAVELHRRMQADGVMMPGWESWDGNRAFTEFAAGRLAMYASPPWNVAEIRKLNPSAEMSVSAIPVPDAGRGAYTALPQSFGPLWGMSARSKHPKEAWKVMDFLSSKGFHQAYYTKFGTFTALESAWKDQAAKDPDQQAILDVAEETLRPAPNPKLASKGGRAILTAREAKPELRHVDAAVAAIVGNKPFLPVAKEIDTKIEALIDQTVAASGGTASREDITFPAWNPLKPYKPEQ</sequence>
<dbReference type="PROSITE" id="PS51257">
    <property type="entry name" value="PROKAR_LIPOPROTEIN"/>
    <property type="match status" value="1"/>
</dbReference>
<feature type="chain" id="PRO_5047421943" evidence="4">
    <location>
        <begin position="27"/>
        <end position="479"/>
    </location>
</feature>
<evidence type="ECO:0000256" key="4">
    <source>
        <dbReference type="SAM" id="SignalP"/>
    </source>
</evidence>
<dbReference type="PANTHER" id="PTHR30061:SF50">
    <property type="entry name" value="MALTOSE_MALTODEXTRIN-BINDING PERIPLASMIC PROTEIN"/>
    <property type="match status" value="1"/>
</dbReference>
<evidence type="ECO:0000313" key="6">
    <source>
        <dbReference type="Proteomes" id="UP001596058"/>
    </source>
</evidence>
<evidence type="ECO:0000256" key="3">
    <source>
        <dbReference type="ARBA" id="ARBA00022729"/>
    </source>
</evidence>
<comment type="caution">
    <text evidence="5">The sequence shown here is derived from an EMBL/GenBank/DDBJ whole genome shotgun (WGS) entry which is preliminary data.</text>
</comment>
<comment type="similarity">
    <text evidence="1">Belongs to the bacterial solute-binding protein 1 family.</text>
</comment>
<name>A0ABW1CGA2_9ACTN</name>
<organism evidence="5 6">
    <name type="scientific">Nonomuraea insulae</name>
    <dbReference type="NCBI Taxonomy" id="1616787"/>
    <lineage>
        <taxon>Bacteria</taxon>
        <taxon>Bacillati</taxon>
        <taxon>Actinomycetota</taxon>
        <taxon>Actinomycetes</taxon>
        <taxon>Streptosporangiales</taxon>
        <taxon>Streptosporangiaceae</taxon>
        <taxon>Nonomuraea</taxon>
    </lineage>
</organism>
<keyword evidence="6" id="KW-1185">Reference proteome</keyword>
<accession>A0ABW1CGA2</accession>